<feature type="domain" description="Amidohydrolase-related" evidence="10">
    <location>
        <begin position="64"/>
        <end position="451"/>
    </location>
</feature>
<dbReference type="GO" id="GO:0006145">
    <property type="term" value="P:purine nucleobase catabolic process"/>
    <property type="evidence" value="ECO:0007669"/>
    <property type="project" value="TreeGrafter"/>
</dbReference>
<evidence type="ECO:0000256" key="5">
    <source>
        <dbReference type="ARBA" id="ARBA00011881"/>
    </source>
</evidence>
<dbReference type="InterPro" id="IPR017593">
    <property type="entry name" value="Allantoinase"/>
</dbReference>
<dbReference type="PROSITE" id="PS00482">
    <property type="entry name" value="DIHYDROOROTASE_1"/>
    <property type="match status" value="1"/>
</dbReference>
<dbReference type="InterPro" id="IPR032466">
    <property type="entry name" value="Metal_Hydrolase"/>
</dbReference>
<dbReference type="Pfam" id="PF01979">
    <property type="entry name" value="Amidohydro_1"/>
    <property type="match status" value="1"/>
</dbReference>
<comment type="cofactor">
    <cofactor evidence="2">
        <name>Zn(2+)</name>
        <dbReference type="ChEBI" id="CHEBI:29105"/>
    </cofactor>
</comment>
<dbReference type="GO" id="GO:0050897">
    <property type="term" value="F:cobalt ion binding"/>
    <property type="evidence" value="ECO:0007669"/>
    <property type="project" value="InterPro"/>
</dbReference>
<dbReference type="UniPathway" id="UPA00395">
    <property type="reaction ID" value="UER00653"/>
</dbReference>
<sequence>MASTHLLVKANSAVLSPTHENAPAQILVDKSTGKIVDVAVGNAELSSAIPENVEIIELKDNQLLVPGLVDAHVHLNEPGRTEWEGFETGTKAAAAGGVTTVVDMPLNAIPPTTTVANFNLKKDAAQGQCYTDVGFWGGVIPGNQFDLQPLIKNGVRGFKCFLIESGVDEFPCVNEKEVRAAMEKLVGTDSVLQFHAEMECGHGHHETKADVSQAGDAYNTFLDSRPQSLEVNAIDMIIRLTREFRDAGKPVRTHIVHLSAADALPAIRAARADGLPLTVETCFHYLTFFSESIPDGATHYKCCPPIRENDNREKLWEALLDGSIDYIVSDHSPCVAELKRLDVDGDFMKAWGGVSGVQFGLPSVWTEGRKRGISFQQLVNWLSYTPSKMCRIQDRKGEIKVGNDADFLIWEPESTFTVQAADLQFKNKLSPYVGLEMHGVVAKTILRGNTVFTAETKFGDKKAVGEAVL</sequence>
<dbReference type="PANTHER" id="PTHR43668">
    <property type="entry name" value="ALLANTOINASE"/>
    <property type="match status" value="1"/>
</dbReference>
<evidence type="ECO:0000256" key="4">
    <source>
        <dbReference type="ARBA" id="ARBA00010368"/>
    </source>
</evidence>
<name>A0A8H7PMZ5_MORIS</name>
<dbReference type="GO" id="GO:0008270">
    <property type="term" value="F:zinc ion binding"/>
    <property type="evidence" value="ECO:0007669"/>
    <property type="project" value="InterPro"/>
</dbReference>
<evidence type="ECO:0000256" key="7">
    <source>
        <dbReference type="ARBA" id="ARBA00022723"/>
    </source>
</evidence>
<evidence type="ECO:0000256" key="8">
    <source>
        <dbReference type="ARBA" id="ARBA00022801"/>
    </source>
</evidence>
<dbReference type="InterPro" id="IPR006680">
    <property type="entry name" value="Amidohydro-rel"/>
</dbReference>
<dbReference type="SUPFAM" id="SSF51338">
    <property type="entry name" value="Composite domain of metallo-dependent hydrolases"/>
    <property type="match status" value="1"/>
</dbReference>
<dbReference type="FunFam" id="3.20.20.140:FF:000032">
    <property type="entry name" value="Allantoinase Dal1"/>
    <property type="match status" value="1"/>
</dbReference>
<comment type="caution">
    <text evidence="11">The sequence shown here is derived from an EMBL/GenBank/DDBJ whole genome shotgun (WGS) entry which is preliminary data.</text>
</comment>
<comment type="similarity">
    <text evidence="4">Belongs to the metallo-dependent hydrolases superfamily. Allantoinase family.</text>
</comment>
<comment type="subunit">
    <text evidence="5">Homotetramer.</text>
</comment>
<evidence type="ECO:0000259" key="10">
    <source>
        <dbReference type="Pfam" id="PF01979"/>
    </source>
</evidence>
<evidence type="ECO:0000256" key="6">
    <source>
        <dbReference type="ARBA" id="ARBA00012863"/>
    </source>
</evidence>
<dbReference type="GO" id="GO:0004038">
    <property type="term" value="F:allantoinase activity"/>
    <property type="evidence" value="ECO:0007669"/>
    <property type="project" value="UniProtKB-EC"/>
</dbReference>
<comment type="pathway">
    <text evidence="3">Nitrogen metabolism; (S)-allantoin degradation; allantoate from (S)-allantoin: step 1/1.</text>
</comment>
<dbReference type="PANTHER" id="PTHR43668:SF2">
    <property type="entry name" value="ALLANTOINASE"/>
    <property type="match status" value="1"/>
</dbReference>
<evidence type="ECO:0000256" key="1">
    <source>
        <dbReference type="ARBA" id="ARBA00001756"/>
    </source>
</evidence>
<keyword evidence="8" id="KW-0378">Hydrolase</keyword>
<dbReference type="GO" id="GO:0000256">
    <property type="term" value="P:allantoin catabolic process"/>
    <property type="evidence" value="ECO:0007669"/>
    <property type="project" value="UniProtKB-UniPathway"/>
</dbReference>
<protein>
    <recommendedName>
        <fullName evidence="6">allantoinase</fullName>
        <ecNumber evidence="6">3.5.2.5</ecNumber>
    </recommendedName>
</protein>
<dbReference type="EMBL" id="JAEPQZ010000010">
    <property type="protein sequence ID" value="KAG2176161.1"/>
    <property type="molecule type" value="Genomic_DNA"/>
</dbReference>
<evidence type="ECO:0000256" key="3">
    <source>
        <dbReference type="ARBA" id="ARBA00004968"/>
    </source>
</evidence>
<dbReference type="OrthoDB" id="10258955at2759"/>
<dbReference type="GO" id="GO:0005737">
    <property type="term" value="C:cytoplasm"/>
    <property type="evidence" value="ECO:0007669"/>
    <property type="project" value="TreeGrafter"/>
</dbReference>
<keyword evidence="12" id="KW-1185">Reference proteome</keyword>
<dbReference type="InterPro" id="IPR011059">
    <property type="entry name" value="Metal-dep_hydrolase_composite"/>
</dbReference>
<dbReference type="NCBIfam" id="TIGR03178">
    <property type="entry name" value="allantoinase"/>
    <property type="match status" value="1"/>
</dbReference>
<evidence type="ECO:0000313" key="12">
    <source>
        <dbReference type="Proteomes" id="UP000654370"/>
    </source>
</evidence>
<gene>
    <name evidence="11" type="ORF">INT43_005394</name>
</gene>
<dbReference type="SUPFAM" id="SSF51556">
    <property type="entry name" value="Metallo-dependent hydrolases"/>
    <property type="match status" value="1"/>
</dbReference>
<dbReference type="Proteomes" id="UP000654370">
    <property type="component" value="Unassembled WGS sequence"/>
</dbReference>
<keyword evidence="9" id="KW-0862">Zinc</keyword>
<organism evidence="11 12">
    <name type="scientific">Mortierella isabellina</name>
    <name type="common">Filamentous fungus</name>
    <name type="synonym">Umbelopsis isabellina</name>
    <dbReference type="NCBI Taxonomy" id="91625"/>
    <lineage>
        <taxon>Eukaryota</taxon>
        <taxon>Fungi</taxon>
        <taxon>Fungi incertae sedis</taxon>
        <taxon>Mucoromycota</taxon>
        <taxon>Mucoromycotina</taxon>
        <taxon>Umbelopsidomycetes</taxon>
        <taxon>Umbelopsidales</taxon>
        <taxon>Umbelopsidaceae</taxon>
        <taxon>Umbelopsis</taxon>
    </lineage>
</organism>
<dbReference type="InterPro" id="IPR050138">
    <property type="entry name" value="DHOase/Allantoinase_Hydrolase"/>
</dbReference>
<evidence type="ECO:0000256" key="2">
    <source>
        <dbReference type="ARBA" id="ARBA00001947"/>
    </source>
</evidence>
<evidence type="ECO:0000313" key="11">
    <source>
        <dbReference type="EMBL" id="KAG2176161.1"/>
    </source>
</evidence>
<dbReference type="AlphaFoldDB" id="A0A8H7PMZ5"/>
<keyword evidence="7" id="KW-0479">Metal-binding</keyword>
<accession>A0A8H7PMZ5</accession>
<reference evidence="11" key="1">
    <citation type="submission" date="2020-12" db="EMBL/GenBank/DDBJ databases">
        <title>Metabolic potential, ecology and presence of endohyphal bacteria is reflected in genomic diversity of Mucoromycotina.</title>
        <authorList>
            <person name="Muszewska A."/>
            <person name="Okrasinska A."/>
            <person name="Steczkiewicz K."/>
            <person name="Drgas O."/>
            <person name="Orlowska M."/>
            <person name="Perlinska-Lenart U."/>
            <person name="Aleksandrzak-Piekarczyk T."/>
            <person name="Szatraj K."/>
            <person name="Zielenkiewicz U."/>
            <person name="Pilsyk S."/>
            <person name="Malc E."/>
            <person name="Mieczkowski P."/>
            <person name="Kruszewska J.S."/>
            <person name="Biernat P."/>
            <person name="Pawlowska J."/>
        </authorList>
    </citation>
    <scope>NUCLEOTIDE SEQUENCE</scope>
    <source>
        <strain evidence="11">WA0000067209</strain>
    </source>
</reference>
<dbReference type="EC" id="3.5.2.5" evidence="6"/>
<dbReference type="Gene3D" id="3.20.20.140">
    <property type="entry name" value="Metal-dependent hydrolases"/>
    <property type="match status" value="1"/>
</dbReference>
<evidence type="ECO:0000256" key="9">
    <source>
        <dbReference type="ARBA" id="ARBA00022833"/>
    </source>
</evidence>
<dbReference type="InterPro" id="IPR002195">
    <property type="entry name" value="Dihydroorotase_CS"/>
</dbReference>
<comment type="catalytic activity">
    <reaction evidence="1">
        <text>(S)-allantoin + H2O = allantoate + H(+)</text>
        <dbReference type="Rhea" id="RHEA:17029"/>
        <dbReference type="ChEBI" id="CHEBI:15377"/>
        <dbReference type="ChEBI" id="CHEBI:15378"/>
        <dbReference type="ChEBI" id="CHEBI:15678"/>
        <dbReference type="ChEBI" id="CHEBI:17536"/>
        <dbReference type="EC" id="3.5.2.5"/>
    </reaction>
</comment>
<proteinExistence type="inferred from homology"/>